<feature type="compositionally biased region" description="Low complexity" evidence="4">
    <location>
        <begin position="181"/>
        <end position="211"/>
    </location>
</feature>
<dbReference type="STRING" id="1043003.A0A074W459"/>
<dbReference type="InterPro" id="IPR000504">
    <property type="entry name" value="RRM_dom"/>
</dbReference>
<dbReference type="Proteomes" id="UP000030672">
    <property type="component" value="Unassembled WGS sequence"/>
</dbReference>
<keyword evidence="7" id="KW-1185">Reference proteome</keyword>
<dbReference type="PROSITE" id="PS50102">
    <property type="entry name" value="RRM"/>
    <property type="match status" value="1"/>
</dbReference>
<protein>
    <recommendedName>
        <fullName evidence="5">RRM domain-containing protein</fullName>
    </recommendedName>
</protein>
<feature type="domain" description="RRM" evidence="5">
    <location>
        <begin position="392"/>
        <end position="469"/>
    </location>
</feature>
<feature type="region of interest" description="Disordered" evidence="4">
    <location>
        <begin position="322"/>
        <end position="384"/>
    </location>
</feature>
<dbReference type="Gene3D" id="3.30.70.330">
    <property type="match status" value="1"/>
</dbReference>
<feature type="compositionally biased region" description="Basic and acidic residues" evidence="4">
    <location>
        <begin position="56"/>
        <end position="66"/>
    </location>
</feature>
<gene>
    <name evidence="6" type="ORF">M437DRAFT_80252</name>
</gene>
<dbReference type="GO" id="GO:0003723">
    <property type="term" value="F:RNA binding"/>
    <property type="evidence" value="ECO:0007669"/>
    <property type="project" value="UniProtKB-UniRule"/>
</dbReference>
<dbReference type="InterPro" id="IPR012677">
    <property type="entry name" value="Nucleotide-bd_a/b_plait_sf"/>
</dbReference>
<feature type="region of interest" description="Disordered" evidence="4">
    <location>
        <begin position="479"/>
        <end position="564"/>
    </location>
</feature>
<keyword evidence="1" id="KW-0597">Phosphoprotein</keyword>
<reference evidence="6 7" key="1">
    <citation type="journal article" date="2014" name="BMC Genomics">
        <title>Genome sequencing of four Aureobasidium pullulans varieties: biotechnological potential, stress tolerance, and description of new species.</title>
        <authorList>
            <person name="Gostin Ar C."/>
            <person name="Ohm R.A."/>
            <person name="Kogej T."/>
            <person name="Sonjak S."/>
            <person name="Turk M."/>
            <person name="Zajc J."/>
            <person name="Zalar P."/>
            <person name="Grube M."/>
            <person name="Sun H."/>
            <person name="Han J."/>
            <person name="Sharma A."/>
            <person name="Chiniquy J."/>
            <person name="Ngan C.Y."/>
            <person name="Lipzen A."/>
            <person name="Barry K."/>
            <person name="Grigoriev I.V."/>
            <person name="Gunde-Cimerman N."/>
        </authorList>
    </citation>
    <scope>NUCLEOTIDE SEQUENCE [LARGE SCALE GENOMIC DNA]</scope>
    <source>
        <strain evidence="6 7">CBS 110374</strain>
    </source>
</reference>
<feature type="region of interest" description="Disordered" evidence="4">
    <location>
        <begin position="44"/>
        <end position="70"/>
    </location>
</feature>
<evidence type="ECO:0000256" key="4">
    <source>
        <dbReference type="SAM" id="MobiDB-lite"/>
    </source>
</evidence>
<dbReference type="PANTHER" id="PTHR10501">
    <property type="entry name" value="U1 SMALL NUCLEAR RIBONUCLEOPROTEIN A/U2 SMALL NUCLEAR RIBONUCLEOPROTEIN B"/>
    <property type="match status" value="1"/>
</dbReference>
<dbReference type="EMBL" id="KL584824">
    <property type="protein sequence ID" value="KEQ67608.1"/>
    <property type="molecule type" value="Genomic_DNA"/>
</dbReference>
<dbReference type="GeneID" id="63920693"/>
<feature type="region of interest" description="Disordered" evidence="4">
    <location>
        <begin position="276"/>
        <end position="310"/>
    </location>
</feature>
<dbReference type="SMART" id="SM00360">
    <property type="entry name" value="RRM"/>
    <property type="match status" value="2"/>
</dbReference>
<evidence type="ECO:0000313" key="7">
    <source>
        <dbReference type="Proteomes" id="UP000030672"/>
    </source>
</evidence>
<evidence type="ECO:0000256" key="1">
    <source>
        <dbReference type="ARBA" id="ARBA00022553"/>
    </source>
</evidence>
<organism evidence="6 7">
    <name type="scientific">Aureobasidium melanogenum (strain CBS 110374)</name>
    <name type="common">Aureobasidium pullulans var. melanogenum</name>
    <dbReference type="NCBI Taxonomy" id="1043003"/>
    <lineage>
        <taxon>Eukaryota</taxon>
        <taxon>Fungi</taxon>
        <taxon>Dikarya</taxon>
        <taxon>Ascomycota</taxon>
        <taxon>Pezizomycotina</taxon>
        <taxon>Dothideomycetes</taxon>
        <taxon>Dothideomycetidae</taxon>
        <taxon>Dothideales</taxon>
        <taxon>Saccotheciaceae</taxon>
        <taxon>Aureobasidium</taxon>
    </lineage>
</organism>
<accession>A0A074W459</accession>
<proteinExistence type="predicted"/>
<dbReference type="CDD" id="cd12245">
    <property type="entry name" value="RRM_scw1_like"/>
    <property type="match status" value="1"/>
</dbReference>
<dbReference type="SUPFAM" id="SSF54928">
    <property type="entry name" value="RNA-binding domain, RBD"/>
    <property type="match status" value="2"/>
</dbReference>
<dbReference type="RefSeq" id="XP_040884631.1">
    <property type="nucleotide sequence ID" value="XM_041027320.1"/>
</dbReference>
<keyword evidence="2 3" id="KW-0694">RNA-binding</keyword>
<dbReference type="AlphaFoldDB" id="A0A074W459"/>
<feature type="region of interest" description="Disordered" evidence="4">
    <location>
        <begin position="1"/>
        <end position="32"/>
    </location>
</feature>
<feature type="compositionally biased region" description="Polar residues" evidence="4">
    <location>
        <begin position="11"/>
        <end position="29"/>
    </location>
</feature>
<sequence>MADPRTKRYSPPTSRLPTLPNLGSLSPIGQANGAKTLGVFTSPDTLSQLPGLSPTMEKRNNHRNSEPSESQARYMIRIRRLPRNFTEDALRSMLIFATDLDEAKFVQPSESTSLEDSGFNSAVAIFHTETGAMEAKKHLHGKSMDKGVTTMIVELIPTSQSAYNASRRNTVDGTALRQQNTSGGSSSTTLSTSAENGLSRQSSRFTSSFQQNLGSQASQSMNTQSITSPLTSPLISTAHAYEFPAPDSSNRLQGLFSPQSPVANAYSDHNRISGKSLINDGIDDDETGELLKDPVGYAQNGPKPSSSYSSFVPQFGNLSLDTNHSTTNGHSYSNYVGSPPGSNFASPQAVRSPPLPTPTRGPGGGPNGTYSNRNLKHDYPPANPADQNPPCNTLYVGNLPINTSEDELKSLFSKSRGFKRLCFRTKQNGPMCFVEFEDTSYASHALHELYGVQLHNSYKGGIRVSFSKNPLGVRSDNRNHAAMGSHPGQSGFGNGMGAPPGFTTAAGPPPGLMPPGVHGQQSHVPPSMQNNAGRGYAPQYRGINPQNYSQQGTNNYSQPHRSLSSGQYAYQPTFGSMNSFMDHSLNGNSYTNGNGQHALNGHNGR</sequence>
<evidence type="ECO:0000256" key="2">
    <source>
        <dbReference type="ARBA" id="ARBA00022884"/>
    </source>
</evidence>
<dbReference type="HOGENOM" id="CLU_017278_0_0_1"/>
<evidence type="ECO:0000313" key="6">
    <source>
        <dbReference type="EMBL" id="KEQ67608.1"/>
    </source>
</evidence>
<feature type="compositionally biased region" description="Polar residues" evidence="4">
    <location>
        <begin position="212"/>
        <end position="229"/>
    </location>
</feature>
<feature type="compositionally biased region" description="Polar residues" evidence="4">
    <location>
        <begin position="544"/>
        <end position="564"/>
    </location>
</feature>
<name>A0A074W459_AURM1</name>
<dbReference type="InterPro" id="IPR035979">
    <property type="entry name" value="RBD_domain_sf"/>
</dbReference>
<feature type="region of interest" description="Disordered" evidence="4">
    <location>
        <begin position="174"/>
        <end position="229"/>
    </location>
</feature>
<dbReference type="CDD" id="cd00590">
    <property type="entry name" value="RRM_SF"/>
    <property type="match status" value="1"/>
</dbReference>
<evidence type="ECO:0000256" key="3">
    <source>
        <dbReference type="PROSITE-ProRule" id="PRU00176"/>
    </source>
</evidence>
<feature type="compositionally biased region" description="Polar residues" evidence="4">
    <location>
        <begin position="322"/>
        <end position="346"/>
    </location>
</feature>
<evidence type="ECO:0000259" key="5">
    <source>
        <dbReference type="PROSITE" id="PS50102"/>
    </source>
</evidence>
<feature type="compositionally biased region" description="Polar residues" evidence="4">
    <location>
        <begin position="519"/>
        <end position="532"/>
    </location>
</feature>
<dbReference type="Pfam" id="PF00076">
    <property type="entry name" value="RRM_1"/>
    <property type="match status" value="1"/>
</dbReference>
<dbReference type="FunFam" id="3.30.70.330:FF:000089">
    <property type="entry name" value="RNA binding protein"/>
    <property type="match status" value="1"/>
</dbReference>